<dbReference type="Proteomes" id="UP000007735">
    <property type="component" value="Chromosome"/>
</dbReference>
<proteinExistence type="predicted"/>
<dbReference type="eggNOG" id="ENOG50338SJ">
    <property type="taxonomic scope" value="Bacteria"/>
</dbReference>
<dbReference type="Pfam" id="PF22324">
    <property type="entry name" value="HTH_91"/>
    <property type="match status" value="1"/>
</dbReference>
<dbReference type="RefSeq" id="WP_014327153.1">
    <property type="nucleotide sequence ID" value="NC_016812.1"/>
</dbReference>
<dbReference type="PATRIC" id="fig|380.5.peg.132"/>
<dbReference type="KEGG" id="sfh:SFHH103_00123"/>
<gene>
    <name evidence="2" type="ordered locus">SFHH103_00123</name>
</gene>
<organism evidence="2 3">
    <name type="scientific">Sinorhizobium fredii (strain HH103)</name>
    <dbReference type="NCBI Taxonomy" id="1117943"/>
    <lineage>
        <taxon>Bacteria</taxon>
        <taxon>Pseudomonadati</taxon>
        <taxon>Pseudomonadota</taxon>
        <taxon>Alphaproteobacteria</taxon>
        <taxon>Hyphomicrobiales</taxon>
        <taxon>Rhizobiaceae</taxon>
        <taxon>Sinorhizobium/Ensifer group</taxon>
        <taxon>Sinorhizobium</taxon>
    </lineage>
</organism>
<protein>
    <recommendedName>
        <fullName evidence="1">Winged helix domain-containing protein</fullName>
    </recommendedName>
</protein>
<reference evidence="2 3" key="1">
    <citation type="journal article" date="2012" name="J. Bacteriol.">
        <title>Genome sequence of the soybean symbiont Sinorhizobium fredii HH103.</title>
        <authorList>
            <person name="Weidner S."/>
            <person name="Becker A."/>
            <person name="Bonilla I."/>
            <person name="Jaenicke S."/>
            <person name="Lloret J."/>
            <person name="Margaret I."/>
            <person name="Puhler A."/>
            <person name="Ruiz-Sainz J.E."/>
            <person name="Schneiker-Bekel S."/>
            <person name="Szczepanowski R."/>
            <person name="Vinardell J.M."/>
            <person name="Zehner S."/>
            <person name="Gottfert M."/>
        </authorList>
    </citation>
    <scope>NUCLEOTIDE SEQUENCE [LARGE SCALE GENOMIC DNA]</scope>
    <source>
        <strain evidence="2 3">HH103</strain>
    </source>
</reference>
<dbReference type="GeneID" id="48971624"/>
<dbReference type="AlphaFoldDB" id="G9AA36"/>
<evidence type="ECO:0000313" key="3">
    <source>
        <dbReference type="Proteomes" id="UP000007735"/>
    </source>
</evidence>
<dbReference type="HOGENOM" id="CLU_170364_0_0_5"/>
<evidence type="ECO:0000259" key="1">
    <source>
        <dbReference type="Pfam" id="PF22324"/>
    </source>
</evidence>
<sequence>MTTQAKAHYRMRVQILDKGEPLGLPIAVEGRLCWALRNLINAGAAGCTPITTPGPRWSHYTWRLRGMGFAIETIHEKHGGPFTGTHARYVLHSEVSVLEDAKVAA</sequence>
<dbReference type="STRING" id="1117943.SFHH103_00123"/>
<dbReference type="EMBL" id="HE616890">
    <property type="protein sequence ID" value="CCE94627.1"/>
    <property type="molecule type" value="Genomic_DNA"/>
</dbReference>
<evidence type="ECO:0000313" key="2">
    <source>
        <dbReference type="EMBL" id="CCE94627.1"/>
    </source>
</evidence>
<feature type="domain" description="Winged helix" evidence="1">
    <location>
        <begin position="26"/>
        <end position="100"/>
    </location>
</feature>
<name>G9AA36_SINF1</name>
<dbReference type="InterPro" id="IPR054382">
    <property type="entry name" value="wHTH_alphaproteobact"/>
</dbReference>
<accession>G9AA36</accession>